<protein>
    <submittedName>
        <fullName evidence="7">Hemolysin III</fullName>
    </submittedName>
</protein>
<geneLocation type="plasmid" evidence="7 8">
    <name>pWTk445</name>
</geneLocation>
<dbReference type="GO" id="GO:0046872">
    <property type="term" value="F:metal ion binding"/>
    <property type="evidence" value="ECO:0007669"/>
    <property type="project" value="UniProtKB-KW"/>
</dbReference>
<comment type="subcellular location">
    <subcellularLocation>
        <location evidence="1">Membrane</location>
        <topology evidence="1">Multi-pass membrane protein</topology>
    </subcellularLocation>
</comment>
<gene>
    <name evidence="7" type="ordered locus">TKWG_25809</name>
</gene>
<reference evidence="8" key="2">
    <citation type="journal article" date="2013" name="PLoS ONE">
        <title>Genome implosion elicits host-confinement in Alcaligenaceae: evidence from the comparative genomics of Tetrathiobacter kashmirensis, a pathogen in the making.</title>
        <authorList>
            <person name="Ghosh W."/>
            <person name="Alam M."/>
            <person name="Roy C."/>
            <person name="Pyne P."/>
            <person name="George A."/>
            <person name="Chakraborty R."/>
            <person name="Majumder S."/>
            <person name="Agarwal A."/>
            <person name="Chakraborty S."/>
            <person name="Majumdar S."/>
            <person name="Gupta S.K."/>
        </authorList>
    </citation>
    <scope>NUCLEOTIDE SEQUENCE [LARGE SCALE GENOMIC DNA]</scope>
    <source>
        <strain evidence="8">WT001</strain>
    </source>
</reference>
<dbReference type="Pfam" id="PF03006">
    <property type="entry name" value="HlyIII"/>
    <property type="match status" value="1"/>
</dbReference>
<keyword evidence="8" id="KW-1185">Reference proteome</keyword>
<dbReference type="HOGENOM" id="CLU_051078_3_1_4"/>
<sequence>MQYGEQFNCLTHLLGLVLALFGAVWLLSVVSSGGSAAQLVGAAVFFIATVLLYLLSFGFHASREPSKKYWQKFDHCSIFIMIAGTVTPFVLKTEMNRRRMYQCSQS</sequence>
<keyword evidence="5" id="KW-0479">Metal-binding</keyword>
<dbReference type="RefSeq" id="WP_014752757.1">
    <property type="nucleotide sequence ID" value="NC_017965.1"/>
</dbReference>
<evidence type="ECO:0000313" key="8">
    <source>
        <dbReference type="Proteomes" id="UP000005267"/>
    </source>
</evidence>
<evidence type="ECO:0000256" key="5">
    <source>
        <dbReference type="PIRSR" id="PIRSR604254-1"/>
    </source>
</evidence>
<dbReference type="AlphaFoldDB" id="I3UI29"/>
<evidence type="ECO:0000313" key="7">
    <source>
        <dbReference type="EMBL" id="AFK64667.1"/>
    </source>
</evidence>
<evidence type="ECO:0000256" key="1">
    <source>
        <dbReference type="ARBA" id="ARBA00004141"/>
    </source>
</evidence>
<dbReference type="EMBL" id="CP003556">
    <property type="protein sequence ID" value="AFK64667.1"/>
    <property type="molecule type" value="Genomic_DNA"/>
</dbReference>
<evidence type="ECO:0000256" key="3">
    <source>
        <dbReference type="ARBA" id="ARBA00022989"/>
    </source>
</evidence>
<feature type="binding site" evidence="5">
    <location>
        <position position="60"/>
    </location>
    <ligand>
        <name>Zn(2+)</name>
        <dbReference type="ChEBI" id="CHEBI:29105"/>
    </ligand>
</feature>
<dbReference type="GO" id="GO:0016020">
    <property type="term" value="C:membrane"/>
    <property type="evidence" value="ECO:0007669"/>
    <property type="project" value="UniProtKB-SubCell"/>
</dbReference>
<keyword evidence="3 6" id="KW-1133">Transmembrane helix</keyword>
<dbReference type="KEGG" id="aka:TKWG_25809"/>
<dbReference type="InterPro" id="IPR004254">
    <property type="entry name" value="AdipoR/HlyIII-related"/>
</dbReference>
<dbReference type="OrthoDB" id="9813689at2"/>
<dbReference type="Proteomes" id="UP000005267">
    <property type="component" value="Plasmid pWTk445"/>
</dbReference>
<keyword evidence="5" id="KW-0862">Zinc</keyword>
<reference evidence="7 8" key="1">
    <citation type="journal article" date="2011" name="J. Bacteriol.">
        <title>Whole-genome shotgun sequencing of the sulfur-oxidizing chemoautotroph Tetrathiobacter kashmirensis.</title>
        <authorList>
            <person name="Ghosh W."/>
            <person name="George A."/>
            <person name="Agarwal A."/>
            <person name="Raj P."/>
            <person name="Alam M."/>
            <person name="Pyne P."/>
            <person name="Das Gupta S.K."/>
        </authorList>
    </citation>
    <scope>NUCLEOTIDE SEQUENCE [LARGE SCALE GENOMIC DNA]</scope>
    <source>
        <strain evidence="7 8">WT001</strain>
        <plasmid evidence="7">pWTk445</plasmid>
    </source>
</reference>
<feature type="transmembrane region" description="Helical" evidence="6">
    <location>
        <begin position="39"/>
        <end position="61"/>
    </location>
</feature>
<evidence type="ECO:0000256" key="2">
    <source>
        <dbReference type="ARBA" id="ARBA00022692"/>
    </source>
</evidence>
<keyword evidence="7" id="KW-0614">Plasmid</keyword>
<organism evidence="7 8">
    <name type="scientific">Advenella kashmirensis (strain DSM 17095 / LMG 22695 / WT001)</name>
    <name type="common">Tetrathiobacter kashmirensis</name>
    <dbReference type="NCBI Taxonomy" id="1036672"/>
    <lineage>
        <taxon>Bacteria</taxon>
        <taxon>Pseudomonadati</taxon>
        <taxon>Pseudomonadota</taxon>
        <taxon>Betaproteobacteria</taxon>
        <taxon>Burkholderiales</taxon>
        <taxon>Alcaligenaceae</taxon>
    </lineage>
</organism>
<proteinExistence type="predicted"/>
<name>I3UI29_ADVKW</name>
<feature type="transmembrane region" description="Helical" evidence="6">
    <location>
        <begin position="7"/>
        <end position="27"/>
    </location>
</feature>
<feature type="transmembrane region" description="Helical" evidence="6">
    <location>
        <begin position="73"/>
        <end position="91"/>
    </location>
</feature>
<dbReference type="PANTHER" id="PTHR20855">
    <property type="entry name" value="ADIPOR/PROGESTIN RECEPTOR-RELATED"/>
    <property type="match status" value="1"/>
</dbReference>
<accession>I3UI29</accession>
<keyword evidence="2 6" id="KW-0812">Transmembrane</keyword>
<keyword evidence="4 6" id="KW-0472">Membrane</keyword>
<evidence type="ECO:0000256" key="6">
    <source>
        <dbReference type="SAM" id="Phobius"/>
    </source>
</evidence>
<evidence type="ECO:0000256" key="4">
    <source>
        <dbReference type="ARBA" id="ARBA00023136"/>
    </source>
</evidence>
<dbReference type="PANTHER" id="PTHR20855:SF3">
    <property type="entry name" value="LD03007P"/>
    <property type="match status" value="1"/>
</dbReference>